<gene>
    <name evidence="2" type="ORF">E4U42_007620</name>
</gene>
<keyword evidence="3" id="KW-1185">Reference proteome</keyword>
<evidence type="ECO:0000313" key="3">
    <source>
        <dbReference type="Proteomes" id="UP000811619"/>
    </source>
</evidence>
<dbReference type="InterPro" id="IPR038883">
    <property type="entry name" value="AN11006-like"/>
</dbReference>
<feature type="region of interest" description="Disordered" evidence="1">
    <location>
        <begin position="321"/>
        <end position="354"/>
    </location>
</feature>
<feature type="compositionally biased region" description="Basic residues" evidence="1">
    <location>
        <begin position="116"/>
        <end position="125"/>
    </location>
</feature>
<sequence>MTTKTETGTEQAPTPTADIPQLVETGPESQAAQVSRDSSANNDAKHGADGKCPFERRTENSQRSRSRSILKPPNPTETIIPSIEQDDTEPALIQRSRRKRKHKHKCKSKSESEKKRNTRDKRRRLEKTSQAIRKHAKPDSARELSSRIPLKEPKARAARPRIPDPLDDDEEPDDEFTPNTDAANESQEEEEPSEAGAGTAPPATVIPATRRRRFMRQRQPSPHLEESSPSIPSDFDKLPSEIRYMIYEELLTVRQPILVHSGWQQVYKRARPCIPTGILRTCRRFYQEAIRVLYGSNTFLYRLRDKIPSMTDVDRVALMDEDGAALPTTTNDDNEAGDEDEDPEPDDVNDPDWQEEFVTTARSSNARRTRRPQHPVPVVQPDIHVTKHLHLFRRLIVEAEKNRFAQGTKKLMANAIQTFACPSPPTGGTTTNIKTLTICVAPQWDGTAGPDGYGRFTFVDFFEAHSAVMRAIRNINCQFLQLDLRTGYMDMERSLTRPGRRCTIDMRYRRIVNRIKNGGRDEWKHDTAMQEARRWKVNFVAEVLRSLEKQVRGFCETYLGHETGDVDAWGMIPFDFSGGHDGGGGDDDDID</sequence>
<dbReference type="AlphaFoldDB" id="A0A8K0NG26"/>
<dbReference type="Proteomes" id="UP000811619">
    <property type="component" value="Unassembled WGS sequence"/>
</dbReference>
<dbReference type="EMBL" id="SRPY01000888">
    <property type="protein sequence ID" value="KAG5916496.1"/>
    <property type="molecule type" value="Genomic_DNA"/>
</dbReference>
<dbReference type="PANTHER" id="PTHR42085">
    <property type="entry name" value="F-BOX DOMAIN-CONTAINING PROTEIN"/>
    <property type="match status" value="1"/>
</dbReference>
<feature type="compositionally biased region" description="Polar residues" evidence="1">
    <location>
        <begin position="27"/>
        <end position="42"/>
    </location>
</feature>
<reference evidence="2" key="1">
    <citation type="journal article" date="2020" name="bioRxiv">
        <title>Whole genome comparisons of ergot fungi reveals the divergence and evolution of species within the genus Claviceps are the result of varying mechanisms driving genome evolution and host range expansion.</title>
        <authorList>
            <person name="Wyka S.A."/>
            <person name="Mondo S.J."/>
            <person name="Liu M."/>
            <person name="Dettman J."/>
            <person name="Nalam V."/>
            <person name="Broders K.D."/>
        </authorList>
    </citation>
    <scope>NUCLEOTIDE SEQUENCE</scope>
    <source>
        <strain evidence="2">CCC 489</strain>
    </source>
</reference>
<evidence type="ECO:0000256" key="1">
    <source>
        <dbReference type="SAM" id="MobiDB-lite"/>
    </source>
</evidence>
<feature type="compositionally biased region" description="Basic and acidic residues" evidence="1">
    <location>
        <begin position="137"/>
        <end position="155"/>
    </location>
</feature>
<feature type="region of interest" description="Disordered" evidence="1">
    <location>
        <begin position="215"/>
        <end position="234"/>
    </location>
</feature>
<protein>
    <submittedName>
        <fullName evidence="2">Uncharacterized protein</fullName>
    </submittedName>
</protein>
<feature type="compositionally biased region" description="Low complexity" evidence="1">
    <location>
        <begin position="194"/>
        <end position="203"/>
    </location>
</feature>
<organism evidence="2 3">
    <name type="scientific">Claviceps africana</name>
    <dbReference type="NCBI Taxonomy" id="83212"/>
    <lineage>
        <taxon>Eukaryota</taxon>
        <taxon>Fungi</taxon>
        <taxon>Dikarya</taxon>
        <taxon>Ascomycota</taxon>
        <taxon>Pezizomycotina</taxon>
        <taxon>Sordariomycetes</taxon>
        <taxon>Hypocreomycetidae</taxon>
        <taxon>Hypocreales</taxon>
        <taxon>Clavicipitaceae</taxon>
        <taxon>Claviceps</taxon>
    </lineage>
</organism>
<feature type="region of interest" description="Disordered" evidence="1">
    <location>
        <begin position="1"/>
        <end position="208"/>
    </location>
</feature>
<dbReference type="PANTHER" id="PTHR42085:SF1">
    <property type="entry name" value="F-BOX DOMAIN-CONTAINING PROTEIN"/>
    <property type="match status" value="1"/>
</dbReference>
<feature type="compositionally biased region" description="Basic and acidic residues" evidence="1">
    <location>
        <begin position="43"/>
        <end position="62"/>
    </location>
</feature>
<feature type="compositionally biased region" description="Acidic residues" evidence="1">
    <location>
        <begin position="165"/>
        <end position="176"/>
    </location>
</feature>
<dbReference type="OrthoDB" id="5413827at2759"/>
<feature type="compositionally biased region" description="Polar residues" evidence="1">
    <location>
        <begin position="1"/>
        <end position="14"/>
    </location>
</feature>
<feature type="compositionally biased region" description="Basic residues" evidence="1">
    <location>
        <begin position="95"/>
        <end position="107"/>
    </location>
</feature>
<name>A0A8K0NG26_9HYPO</name>
<evidence type="ECO:0000313" key="2">
    <source>
        <dbReference type="EMBL" id="KAG5916496.1"/>
    </source>
</evidence>
<accession>A0A8K0NG26</accession>
<comment type="caution">
    <text evidence="2">The sequence shown here is derived from an EMBL/GenBank/DDBJ whole genome shotgun (WGS) entry which is preliminary data.</text>
</comment>
<feature type="compositionally biased region" description="Acidic residues" evidence="1">
    <location>
        <begin position="332"/>
        <end position="354"/>
    </location>
</feature>
<proteinExistence type="predicted"/>